<sequence>MRRRLLFAVGGGQRRRFAVCQQGKIEQAMGVVVGWAKQLAAGNVFINGGDTAFETHPGGVERLAYRQLRQRGAVGAQQENRFNVIAAGLFQRQRRQFAVGNAAFGHHAIYREVKLLFNLGDAQFRQIGIAPASALLQGVGGVDRLFAPFYGNVHQHTSTCVVRGIASRRSPQVRIRSMPSGNGCGRSVSSCRMHSGSCGAIIRSSAIPAPVRRNMRPPLRLATCKISVAPASGATAVPVERALSCSLEIASSVTAKVACSGWLTSGALV</sequence>
<protein>
    <submittedName>
        <fullName evidence="1">ORF269</fullName>
    </submittedName>
</protein>
<evidence type="ECO:0000313" key="1">
    <source>
        <dbReference type="EMBL" id="AAA24346.1"/>
    </source>
</evidence>
<name>Q47481_ECOLX</name>
<organism evidence="1">
    <name type="scientific">Escherichia coli</name>
    <dbReference type="NCBI Taxonomy" id="562"/>
    <lineage>
        <taxon>Bacteria</taxon>
        <taxon>Pseudomonadati</taxon>
        <taxon>Pseudomonadota</taxon>
        <taxon>Gammaproteobacteria</taxon>
        <taxon>Enterobacterales</taxon>
        <taxon>Enterobacteriaceae</taxon>
        <taxon>Escherichia</taxon>
    </lineage>
</organism>
<dbReference type="AlphaFoldDB" id="Q47481"/>
<dbReference type="EMBL" id="J05260">
    <property type="protein sequence ID" value="AAA24346.1"/>
    <property type="molecule type" value="Genomic_DNA"/>
</dbReference>
<accession>Q47481</accession>
<dbReference type="PIR" id="B35720">
    <property type="entry name" value="B35720"/>
</dbReference>
<proteinExistence type="predicted"/>
<reference evidence="1" key="1">
    <citation type="journal article" date="1990" name="J. Biol. Chem.">
        <title>Molecular biology of carbon-phosphorus bond cleavage. Cloning and sequencing of the phn (psiD) genes involved in alkylphosphonate uptake and C-P lyase activity in Escherichia coli B.</title>
        <authorList>
            <person name="Chen C.M."/>
            <person name="Ye Q.Z."/>
            <person name="Zhu Z.M."/>
            <person name="Wanner B.L."/>
            <person name="Walsh C.T."/>
        </authorList>
    </citation>
    <scope>NUCLEOTIDE SEQUENCE</scope>
</reference>